<proteinExistence type="predicted"/>
<dbReference type="Proteomes" id="UP000291144">
    <property type="component" value="Unassembled WGS sequence"/>
</dbReference>
<evidence type="ECO:0000256" key="8">
    <source>
        <dbReference type="SAM" id="MobiDB-lite"/>
    </source>
</evidence>
<dbReference type="InterPro" id="IPR011009">
    <property type="entry name" value="Kinase-like_dom_sf"/>
</dbReference>
<dbReference type="PROSITE" id="PS00107">
    <property type="entry name" value="PROTEIN_KINASE_ATP"/>
    <property type="match status" value="1"/>
</dbReference>
<dbReference type="PANTHER" id="PTHR43289">
    <property type="entry name" value="MITOGEN-ACTIVATED PROTEIN KINASE KINASE KINASE 20-RELATED"/>
    <property type="match status" value="1"/>
</dbReference>
<evidence type="ECO:0000256" key="4">
    <source>
        <dbReference type="ARBA" id="ARBA00022741"/>
    </source>
</evidence>
<evidence type="ECO:0000313" key="10">
    <source>
        <dbReference type="EMBL" id="TCC65675.1"/>
    </source>
</evidence>
<name>A0A4R0L9T7_9ACTN</name>
<keyword evidence="5 10" id="KW-0418">Kinase</keyword>
<feature type="region of interest" description="Disordered" evidence="8">
    <location>
        <begin position="389"/>
        <end position="470"/>
    </location>
</feature>
<feature type="domain" description="Protein kinase" evidence="9">
    <location>
        <begin position="12"/>
        <end position="268"/>
    </location>
</feature>
<evidence type="ECO:0000259" key="9">
    <source>
        <dbReference type="PROSITE" id="PS50011"/>
    </source>
</evidence>
<gene>
    <name evidence="10" type="ORF">E0H73_01685</name>
</gene>
<dbReference type="PANTHER" id="PTHR43289:SF6">
    <property type="entry name" value="SERINE_THREONINE-PROTEIN KINASE NEKL-3"/>
    <property type="match status" value="1"/>
</dbReference>
<dbReference type="AlphaFoldDB" id="A0A4R0L9T7"/>
<dbReference type="RefSeq" id="WP_131350266.1">
    <property type="nucleotide sequence ID" value="NZ_SJKB01000001.1"/>
</dbReference>
<evidence type="ECO:0000256" key="6">
    <source>
        <dbReference type="ARBA" id="ARBA00022840"/>
    </source>
</evidence>
<dbReference type="PROSITE" id="PS50011">
    <property type="entry name" value="PROTEIN_KINASE_DOM"/>
    <property type="match status" value="1"/>
</dbReference>
<keyword evidence="2 10" id="KW-0723">Serine/threonine-protein kinase</keyword>
<protein>
    <recommendedName>
        <fullName evidence="1">non-specific serine/threonine protein kinase</fullName>
        <ecNumber evidence="1">2.7.11.1</ecNumber>
    </recommendedName>
</protein>
<keyword evidence="4 7" id="KW-0547">Nucleotide-binding</keyword>
<organism evidence="10 11">
    <name type="scientific">Kribbella pittospori</name>
    <dbReference type="NCBI Taxonomy" id="722689"/>
    <lineage>
        <taxon>Bacteria</taxon>
        <taxon>Bacillati</taxon>
        <taxon>Actinomycetota</taxon>
        <taxon>Actinomycetes</taxon>
        <taxon>Propionibacteriales</taxon>
        <taxon>Kribbellaceae</taxon>
        <taxon>Kribbella</taxon>
    </lineage>
</organism>
<dbReference type="EC" id="2.7.11.1" evidence="1"/>
<evidence type="ECO:0000256" key="7">
    <source>
        <dbReference type="PROSITE-ProRule" id="PRU10141"/>
    </source>
</evidence>
<dbReference type="InterPro" id="IPR000719">
    <property type="entry name" value="Prot_kinase_dom"/>
</dbReference>
<feature type="compositionally biased region" description="Low complexity" evidence="8">
    <location>
        <begin position="424"/>
        <end position="443"/>
    </location>
</feature>
<accession>A0A4R0L9T7</accession>
<evidence type="ECO:0000256" key="1">
    <source>
        <dbReference type="ARBA" id="ARBA00012513"/>
    </source>
</evidence>
<keyword evidence="11" id="KW-1185">Reference proteome</keyword>
<feature type="compositionally biased region" description="Polar residues" evidence="8">
    <location>
        <begin position="397"/>
        <end position="415"/>
    </location>
</feature>
<dbReference type="Gene3D" id="3.30.200.20">
    <property type="entry name" value="Phosphorylase Kinase, domain 1"/>
    <property type="match status" value="1"/>
</dbReference>
<sequence length="602" mass="65036">MVAEHRLLAGRYRLLDPLGRGGMGVVWRARDELLGRPVAVKEVLVPQELPEEERDVLRRRTLREARSAARLTHPSVVMMYDVVEEDGRPWLVMELVPSRTLAQVCRERGRLPWREVAGIGLEVLAALQAAHPAGVLHRDVKPSNVLLADDGRVVLTDFGIASLEGDGSLTRSGALLGSPAFIAPERVRARGVGPESDLWSLGATLYTAVEGRPPFDRGSALPTLAAAVTEPPDPAQFAGPLWPVIEGLLRKDPAERMSAAEATRLLRLAVWTPDVATSIADRSDGTVSAAPPSVAQRPWGDSDRDSGQRTRVLPIPSFTPEADHAAGSPRLPLAAGGDSPAGEDGGYRSVSGPPNRIVRTVLPAAVTCLLVLAAVAGWTVMKATRDPSMGQLGTAARPSQTSQAPRSTSTAQRPRSPSPTPKGTRTVSPTTTTRAPTAARSPSVTRSPSTEPSDPVAAVPAGFERHRDPTGFSLAVPEGWTYARESGQVYFREPSGSGLLIIDQTTRPKADPVADWRQQEEARRSGYTDYQRIRIEAVDYFDKAADWEFTYAGRSGRQHVLIRGVVTSASQAYGIYWSTRDEQWEENLRLLGTVLDTFQPAS</sequence>
<dbReference type="GO" id="GO:0004674">
    <property type="term" value="F:protein serine/threonine kinase activity"/>
    <property type="evidence" value="ECO:0007669"/>
    <property type="project" value="UniProtKB-KW"/>
</dbReference>
<evidence type="ECO:0000256" key="3">
    <source>
        <dbReference type="ARBA" id="ARBA00022679"/>
    </source>
</evidence>
<dbReference type="SUPFAM" id="SSF56112">
    <property type="entry name" value="Protein kinase-like (PK-like)"/>
    <property type="match status" value="1"/>
</dbReference>
<comment type="caution">
    <text evidence="10">The sequence shown here is derived from an EMBL/GenBank/DDBJ whole genome shotgun (WGS) entry which is preliminary data.</text>
</comment>
<dbReference type="PROSITE" id="PS00108">
    <property type="entry name" value="PROTEIN_KINASE_ST"/>
    <property type="match status" value="1"/>
</dbReference>
<evidence type="ECO:0000256" key="2">
    <source>
        <dbReference type="ARBA" id="ARBA00022527"/>
    </source>
</evidence>
<dbReference type="Gene3D" id="1.10.510.10">
    <property type="entry name" value="Transferase(Phosphotransferase) domain 1"/>
    <property type="match status" value="1"/>
</dbReference>
<dbReference type="GO" id="GO:0005524">
    <property type="term" value="F:ATP binding"/>
    <property type="evidence" value="ECO:0007669"/>
    <property type="project" value="UniProtKB-UniRule"/>
</dbReference>
<dbReference type="Pfam" id="PF00069">
    <property type="entry name" value="Pkinase"/>
    <property type="match status" value="1"/>
</dbReference>
<keyword evidence="3" id="KW-0808">Transferase</keyword>
<dbReference type="InterPro" id="IPR017441">
    <property type="entry name" value="Protein_kinase_ATP_BS"/>
</dbReference>
<dbReference type="EMBL" id="SJKB01000001">
    <property type="protein sequence ID" value="TCC65675.1"/>
    <property type="molecule type" value="Genomic_DNA"/>
</dbReference>
<keyword evidence="6 7" id="KW-0067">ATP-binding</keyword>
<dbReference type="OrthoDB" id="9762169at2"/>
<evidence type="ECO:0000313" key="11">
    <source>
        <dbReference type="Proteomes" id="UP000291144"/>
    </source>
</evidence>
<evidence type="ECO:0000256" key="5">
    <source>
        <dbReference type="ARBA" id="ARBA00022777"/>
    </source>
</evidence>
<dbReference type="CDD" id="cd14014">
    <property type="entry name" value="STKc_PknB_like"/>
    <property type="match status" value="1"/>
</dbReference>
<dbReference type="InterPro" id="IPR008271">
    <property type="entry name" value="Ser/Thr_kinase_AS"/>
</dbReference>
<feature type="binding site" evidence="7">
    <location>
        <position position="41"/>
    </location>
    <ligand>
        <name>ATP</name>
        <dbReference type="ChEBI" id="CHEBI:30616"/>
    </ligand>
</feature>
<reference evidence="10 11" key="1">
    <citation type="submission" date="2019-02" db="EMBL/GenBank/DDBJ databases">
        <title>Kribbella capetownensis sp. nov. and Kribbella speibonae sp. nov., isolated from soil.</title>
        <authorList>
            <person name="Curtis S.M."/>
            <person name="Norton I."/>
            <person name="Everest G.J."/>
            <person name="Meyers P.R."/>
        </authorList>
    </citation>
    <scope>NUCLEOTIDE SEQUENCE [LARGE SCALE GENOMIC DNA]</scope>
    <source>
        <strain evidence="10 11">NRRL B-24813</strain>
    </source>
</reference>
<dbReference type="SMART" id="SM00220">
    <property type="entry name" value="S_TKc"/>
    <property type="match status" value="1"/>
</dbReference>
<feature type="region of interest" description="Disordered" evidence="8">
    <location>
        <begin position="282"/>
        <end position="353"/>
    </location>
</feature>